<accession>A0A8J6AVJ5</accession>
<proteinExistence type="predicted"/>
<name>A0A8J6AVJ5_GALPY</name>
<comment type="caution">
    <text evidence="1">The sequence shown here is derived from an EMBL/GenBank/DDBJ whole genome shotgun (WGS) entry which is preliminary data.</text>
</comment>
<reference evidence="1" key="1">
    <citation type="journal article" date="2021" name="Evol. Appl.">
        <title>The genome of the Pyrenean desman and the effects of bottlenecks and inbreeding on the genomic landscape of an endangered species.</title>
        <authorList>
            <person name="Escoda L."/>
            <person name="Castresana J."/>
        </authorList>
    </citation>
    <scope>NUCLEOTIDE SEQUENCE</scope>
    <source>
        <strain evidence="1">IBE-C5619</strain>
    </source>
</reference>
<dbReference type="AlphaFoldDB" id="A0A8J6AVJ5"/>
<gene>
    <name evidence="1" type="ORF">J0S82_009296</name>
</gene>
<keyword evidence="2" id="KW-1185">Reference proteome</keyword>
<dbReference type="Proteomes" id="UP000700334">
    <property type="component" value="Unassembled WGS sequence"/>
</dbReference>
<sequence length="55" mass="6116">MPMYCPYLLHPVITPSMLTHLLMESQAISKPCCGAQMVLFLGLGCSHCFLLMLMV</sequence>
<protein>
    <submittedName>
        <fullName evidence="1">Uncharacterized protein</fullName>
    </submittedName>
</protein>
<evidence type="ECO:0000313" key="1">
    <source>
        <dbReference type="EMBL" id="KAG8517354.1"/>
    </source>
</evidence>
<organism evidence="1 2">
    <name type="scientific">Galemys pyrenaicus</name>
    <name type="common">Iberian desman</name>
    <name type="synonym">Pyrenean desman</name>
    <dbReference type="NCBI Taxonomy" id="202257"/>
    <lineage>
        <taxon>Eukaryota</taxon>
        <taxon>Metazoa</taxon>
        <taxon>Chordata</taxon>
        <taxon>Craniata</taxon>
        <taxon>Vertebrata</taxon>
        <taxon>Euteleostomi</taxon>
        <taxon>Mammalia</taxon>
        <taxon>Eutheria</taxon>
        <taxon>Laurasiatheria</taxon>
        <taxon>Eulipotyphla</taxon>
        <taxon>Talpidae</taxon>
        <taxon>Galemys</taxon>
    </lineage>
</organism>
<dbReference type="EMBL" id="JAGFMF010011659">
    <property type="protein sequence ID" value="KAG8517354.1"/>
    <property type="molecule type" value="Genomic_DNA"/>
</dbReference>
<evidence type="ECO:0000313" key="2">
    <source>
        <dbReference type="Proteomes" id="UP000700334"/>
    </source>
</evidence>